<organism evidence="1 2">
    <name type="scientific">Cohnella faecalis</name>
    <dbReference type="NCBI Taxonomy" id="2315694"/>
    <lineage>
        <taxon>Bacteria</taxon>
        <taxon>Bacillati</taxon>
        <taxon>Bacillota</taxon>
        <taxon>Bacilli</taxon>
        <taxon>Bacillales</taxon>
        <taxon>Paenibacillaceae</taxon>
        <taxon>Cohnella</taxon>
    </lineage>
</organism>
<name>A0A398CM74_9BACL</name>
<keyword evidence="2" id="KW-1185">Reference proteome</keyword>
<gene>
    <name evidence="1" type="ORF">D3H35_09350</name>
</gene>
<reference evidence="1 2" key="1">
    <citation type="submission" date="2018-09" db="EMBL/GenBank/DDBJ databases">
        <title>Cohnella cavernae sp. nov., isolated from a karst cave.</title>
        <authorList>
            <person name="Zhu H."/>
        </authorList>
    </citation>
    <scope>NUCLEOTIDE SEQUENCE [LARGE SCALE GENOMIC DNA]</scope>
    <source>
        <strain evidence="1 2">K2E09-144</strain>
    </source>
</reference>
<accession>A0A398CM74</accession>
<evidence type="ECO:0000313" key="2">
    <source>
        <dbReference type="Proteomes" id="UP000266340"/>
    </source>
</evidence>
<evidence type="ECO:0000313" key="1">
    <source>
        <dbReference type="EMBL" id="RIE03753.1"/>
    </source>
</evidence>
<proteinExistence type="predicted"/>
<dbReference type="AlphaFoldDB" id="A0A398CM74"/>
<dbReference type="EMBL" id="QXJM01000030">
    <property type="protein sequence ID" value="RIE03753.1"/>
    <property type="molecule type" value="Genomic_DNA"/>
</dbReference>
<dbReference type="Proteomes" id="UP000266340">
    <property type="component" value="Unassembled WGS sequence"/>
</dbReference>
<sequence>MTQYEFDNFDWLIPAWTLNPTKMVVKSVFFAFFYELSKRKNSANEKSRKKVQKKSKNVGTISFFACL</sequence>
<protein>
    <submittedName>
        <fullName evidence="1">Uncharacterized protein</fullName>
    </submittedName>
</protein>
<comment type="caution">
    <text evidence="1">The sequence shown here is derived from an EMBL/GenBank/DDBJ whole genome shotgun (WGS) entry which is preliminary data.</text>
</comment>